<evidence type="ECO:0000259" key="6">
    <source>
        <dbReference type="Pfam" id="PF08241"/>
    </source>
</evidence>
<keyword evidence="8" id="KW-1185">Reference proteome</keyword>
<dbReference type="GeneID" id="8097927"/>
<dbReference type="EMBL" id="EQ962658">
    <property type="protein sequence ID" value="EED13798.1"/>
    <property type="molecule type" value="Genomic_DNA"/>
</dbReference>
<dbReference type="Proteomes" id="UP000001745">
    <property type="component" value="Unassembled WGS sequence"/>
</dbReference>
<keyword evidence="3" id="KW-0808">Transferase</keyword>
<dbReference type="GO" id="GO:0008757">
    <property type="term" value="F:S-adenosylmethionine-dependent methyltransferase activity"/>
    <property type="evidence" value="ECO:0007669"/>
    <property type="project" value="InterPro"/>
</dbReference>
<keyword evidence="4" id="KW-0949">S-adenosyl-L-methionine</keyword>
<evidence type="ECO:0000313" key="8">
    <source>
        <dbReference type="Proteomes" id="UP000001745"/>
    </source>
</evidence>
<dbReference type="PhylomeDB" id="B8MLT1"/>
<sequence>MARAASPESHNIPTSENTLNCSSDPRDTGSKMSYTAYPFGFCLCLSRLSRILVMATLATPAPAALQSAMGTSGKIFAQDDKFWKNYSRGRPKVPGAFWDRVFGYHQSKGGLFGTVHDIGAGNGPYAQRLHSRFAHVIVSDIVAENITLASDRLRDREGFSFRIAALEEADDITDGSVDMVFSANVMHFAEPQEDAMATIACQLRPGGTFVASLFGPARFRDAELQDLWERISHQGGRELLQVSDDPDQIIKVMVRTQGLYNVAPLDRALFGDNLRIHINMEHVSTLARSRLFHGFLTLSRTRMRSWTSCSLMGRLLKVISPSR</sequence>
<comment type="similarity">
    <text evidence="1">Belongs to the methyltransferase superfamily.</text>
</comment>
<dbReference type="Pfam" id="PF08241">
    <property type="entry name" value="Methyltransf_11"/>
    <property type="match status" value="1"/>
</dbReference>
<dbReference type="STRING" id="441959.B8MLT1"/>
<dbReference type="VEuPathDB" id="FungiDB:TSTA_100430"/>
<evidence type="ECO:0000256" key="2">
    <source>
        <dbReference type="ARBA" id="ARBA00022603"/>
    </source>
</evidence>
<feature type="region of interest" description="Disordered" evidence="5">
    <location>
        <begin position="1"/>
        <end position="25"/>
    </location>
</feature>
<evidence type="ECO:0000256" key="5">
    <source>
        <dbReference type="SAM" id="MobiDB-lite"/>
    </source>
</evidence>
<dbReference type="CDD" id="cd02440">
    <property type="entry name" value="AdoMet_MTases"/>
    <property type="match status" value="1"/>
</dbReference>
<evidence type="ECO:0000256" key="4">
    <source>
        <dbReference type="ARBA" id="ARBA00022691"/>
    </source>
</evidence>
<feature type="domain" description="Methyltransferase type 11" evidence="6">
    <location>
        <begin position="117"/>
        <end position="210"/>
    </location>
</feature>
<dbReference type="eggNOG" id="ENOG502SJ7Q">
    <property type="taxonomic scope" value="Eukaryota"/>
</dbReference>
<reference evidence="8" key="1">
    <citation type="journal article" date="2015" name="Genome Announc.">
        <title>Genome sequence of the AIDS-associated pathogen Penicillium marneffei (ATCC18224) and its near taxonomic relative Talaromyces stipitatus (ATCC10500).</title>
        <authorList>
            <person name="Nierman W.C."/>
            <person name="Fedorova-Abrams N.D."/>
            <person name="Andrianopoulos A."/>
        </authorList>
    </citation>
    <scope>NUCLEOTIDE SEQUENCE [LARGE SCALE GENOMIC DNA]</scope>
    <source>
        <strain evidence="8">ATCC 10500 / CBS 375.48 / QM 6759 / NRRL 1006</strain>
    </source>
</reference>
<dbReference type="GO" id="GO:0032259">
    <property type="term" value="P:methylation"/>
    <property type="evidence" value="ECO:0007669"/>
    <property type="project" value="UniProtKB-KW"/>
</dbReference>
<dbReference type="RefSeq" id="XP_002486036.1">
    <property type="nucleotide sequence ID" value="XM_002485991.1"/>
</dbReference>
<dbReference type="InterPro" id="IPR029063">
    <property type="entry name" value="SAM-dependent_MTases_sf"/>
</dbReference>
<dbReference type="Gene3D" id="3.40.50.150">
    <property type="entry name" value="Vaccinia Virus protein VP39"/>
    <property type="match status" value="1"/>
</dbReference>
<gene>
    <name evidence="7" type="ORF">TSTA_100430</name>
</gene>
<evidence type="ECO:0000313" key="7">
    <source>
        <dbReference type="EMBL" id="EED13798.1"/>
    </source>
</evidence>
<keyword evidence="2" id="KW-0489">Methyltransferase</keyword>
<evidence type="ECO:0000256" key="1">
    <source>
        <dbReference type="ARBA" id="ARBA00008361"/>
    </source>
</evidence>
<dbReference type="PANTHER" id="PTHR44942">
    <property type="entry name" value="METHYLTRANSF_11 DOMAIN-CONTAINING PROTEIN"/>
    <property type="match status" value="1"/>
</dbReference>
<feature type="compositionally biased region" description="Polar residues" evidence="5">
    <location>
        <begin position="8"/>
        <end position="23"/>
    </location>
</feature>
<name>B8MLT1_TALSN</name>
<evidence type="ECO:0000256" key="3">
    <source>
        <dbReference type="ARBA" id="ARBA00022679"/>
    </source>
</evidence>
<dbReference type="InterPro" id="IPR013216">
    <property type="entry name" value="Methyltransf_11"/>
</dbReference>
<dbReference type="InParanoid" id="B8MLT1"/>
<dbReference type="InterPro" id="IPR051052">
    <property type="entry name" value="Diverse_substrate_MTase"/>
</dbReference>
<proteinExistence type="inferred from homology"/>
<protein>
    <recommendedName>
        <fullName evidence="6">Methyltransferase type 11 domain-containing protein</fullName>
    </recommendedName>
</protein>
<dbReference type="AlphaFoldDB" id="B8MLT1"/>
<organism evidence="7 8">
    <name type="scientific">Talaromyces stipitatus (strain ATCC 10500 / CBS 375.48 / QM 6759 / NRRL 1006)</name>
    <name type="common">Penicillium stipitatum</name>
    <dbReference type="NCBI Taxonomy" id="441959"/>
    <lineage>
        <taxon>Eukaryota</taxon>
        <taxon>Fungi</taxon>
        <taxon>Dikarya</taxon>
        <taxon>Ascomycota</taxon>
        <taxon>Pezizomycotina</taxon>
        <taxon>Eurotiomycetes</taxon>
        <taxon>Eurotiomycetidae</taxon>
        <taxon>Eurotiales</taxon>
        <taxon>Trichocomaceae</taxon>
        <taxon>Talaromyces</taxon>
        <taxon>Talaromyces sect. Talaromyces</taxon>
    </lineage>
</organism>
<dbReference type="OrthoDB" id="10027013at2759"/>
<dbReference type="PANTHER" id="PTHR44942:SF4">
    <property type="entry name" value="METHYLTRANSFERASE TYPE 11 DOMAIN-CONTAINING PROTEIN"/>
    <property type="match status" value="1"/>
</dbReference>
<accession>B8MLT1</accession>
<dbReference type="SUPFAM" id="SSF53335">
    <property type="entry name" value="S-adenosyl-L-methionine-dependent methyltransferases"/>
    <property type="match status" value="1"/>
</dbReference>
<dbReference type="HOGENOM" id="CLU_861003_0_0_1"/>